<proteinExistence type="predicted"/>
<dbReference type="PANTHER" id="PTHR35131:SF1">
    <property type="entry name" value="EXPRESSED PROTEIN"/>
    <property type="match status" value="1"/>
</dbReference>
<feature type="non-terminal residue" evidence="2">
    <location>
        <position position="1"/>
    </location>
</feature>
<dbReference type="AlphaFoldDB" id="A0AAV6M0I8"/>
<dbReference type="Proteomes" id="UP000685013">
    <property type="component" value="Chromosome 18"/>
</dbReference>
<protein>
    <submittedName>
        <fullName evidence="2">Uncharacterized protein</fullName>
    </submittedName>
</protein>
<evidence type="ECO:0000256" key="1">
    <source>
        <dbReference type="SAM" id="MobiDB-lite"/>
    </source>
</evidence>
<feature type="region of interest" description="Disordered" evidence="1">
    <location>
        <begin position="100"/>
        <end position="122"/>
    </location>
</feature>
<dbReference type="EMBL" id="JAGKQH010000018">
    <property type="protein sequence ID" value="KAG6573198.1"/>
    <property type="molecule type" value="Genomic_DNA"/>
</dbReference>
<name>A0AAV6M0I8_9ROSI</name>
<evidence type="ECO:0000313" key="3">
    <source>
        <dbReference type="Proteomes" id="UP000685013"/>
    </source>
</evidence>
<reference evidence="2 3" key="1">
    <citation type="journal article" date="2021" name="Hortic Res">
        <title>The domestication of Cucurbita argyrosperma as revealed by the genome of its wild relative.</title>
        <authorList>
            <person name="Barrera-Redondo J."/>
            <person name="Sanchez-de la Vega G."/>
            <person name="Aguirre-Liguori J.A."/>
            <person name="Castellanos-Morales G."/>
            <person name="Gutierrez-Guerrero Y.T."/>
            <person name="Aguirre-Dugua X."/>
            <person name="Aguirre-Planter E."/>
            <person name="Tenaillon M.I."/>
            <person name="Lira-Saade R."/>
            <person name="Eguiarte L.E."/>
        </authorList>
    </citation>
    <scope>NUCLEOTIDE SEQUENCE [LARGE SCALE GENOMIC DNA]</scope>
    <source>
        <strain evidence="2">JBR-2021</strain>
    </source>
</reference>
<gene>
    <name evidence="2" type="ORF">SDJN03_27085</name>
</gene>
<evidence type="ECO:0000313" key="2">
    <source>
        <dbReference type="EMBL" id="KAG6573198.1"/>
    </source>
</evidence>
<dbReference type="PANTHER" id="PTHR35131">
    <property type="entry name" value="EXPRESSED PROTEIN"/>
    <property type="match status" value="1"/>
</dbReference>
<sequence>MNIISKAQADACFLFQSMALYKDQKGDGLDSKQAIPGPQKASLNLHYKPSSTTFWESRDKMAATVTAPVAIGTRGTVGSLVKNEIDYYAKIELERCCSSSSSSHRTQRPDMASSSCSSSPPTFWQSIMSWRRKKKRTGICFVPKMNRISGFGYTILRNDFHSFHM</sequence>
<accession>A0AAV6M0I8</accession>
<comment type="caution">
    <text evidence="2">The sequence shown here is derived from an EMBL/GenBank/DDBJ whole genome shotgun (WGS) entry which is preliminary data.</text>
</comment>
<organism evidence="2 3">
    <name type="scientific">Cucurbita argyrosperma subsp. sororia</name>
    <dbReference type="NCBI Taxonomy" id="37648"/>
    <lineage>
        <taxon>Eukaryota</taxon>
        <taxon>Viridiplantae</taxon>
        <taxon>Streptophyta</taxon>
        <taxon>Embryophyta</taxon>
        <taxon>Tracheophyta</taxon>
        <taxon>Spermatophyta</taxon>
        <taxon>Magnoliopsida</taxon>
        <taxon>eudicotyledons</taxon>
        <taxon>Gunneridae</taxon>
        <taxon>Pentapetalae</taxon>
        <taxon>rosids</taxon>
        <taxon>fabids</taxon>
        <taxon>Cucurbitales</taxon>
        <taxon>Cucurbitaceae</taxon>
        <taxon>Cucurbiteae</taxon>
        <taxon>Cucurbita</taxon>
    </lineage>
</organism>
<keyword evidence="3" id="KW-1185">Reference proteome</keyword>